<evidence type="ECO:0000256" key="1">
    <source>
        <dbReference type="SAM" id="MobiDB-lite"/>
    </source>
</evidence>
<evidence type="ECO:0000256" key="2">
    <source>
        <dbReference type="SAM" id="SignalP"/>
    </source>
</evidence>
<reference evidence="3" key="1">
    <citation type="submission" date="2015-09" db="EMBL/GenBank/DDBJ databases">
        <title>De novo assembly of Pectinophora gossypiella (Pink Bollworm) gut transcriptome.</title>
        <authorList>
            <person name="Tassone E.E."/>
        </authorList>
    </citation>
    <scope>NUCLEOTIDE SEQUENCE</scope>
</reference>
<dbReference type="OrthoDB" id="7333381at2759"/>
<sequence length="216" mass="24591">MNIVLVFAFTAILAGKVDSNIKDEYTRDETQKVLLRKLQNFQQNEVKTVTWNEILADVLVTKITNKNENGNEDNKGNVLNKCFSEVLRLYKAYFYDKLFKRANTGSEVTDEGEINDDDPATYTPVTQEPETKMDNPKNDVELLEPSYHGKIEEATESTNTTTAEASRTNTECPEGTQKDTDGNCVDPQTSRFILYIPSQCPIGYKKDWLGYCREVF</sequence>
<proteinExistence type="predicted"/>
<organism evidence="3">
    <name type="scientific">Pectinophora gossypiella</name>
    <name type="common">Cotton pink bollworm</name>
    <name type="synonym">Depressaria gossypiella</name>
    <dbReference type="NCBI Taxonomy" id="13191"/>
    <lineage>
        <taxon>Eukaryota</taxon>
        <taxon>Metazoa</taxon>
        <taxon>Ecdysozoa</taxon>
        <taxon>Arthropoda</taxon>
        <taxon>Hexapoda</taxon>
        <taxon>Insecta</taxon>
        <taxon>Pterygota</taxon>
        <taxon>Neoptera</taxon>
        <taxon>Endopterygota</taxon>
        <taxon>Lepidoptera</taxon>
        <taxon>Glossata</taxon>
        <taxon>Ditrysia</taxon>
        <taxon>Gelechioidea</taxon>
        <taxon>Gelechiidae</taxon>
        <taxon>Apatetrinae</taxon>
        <taxon>Pectinophora</taxon>
    </lineage>
</organism>
<feature type="signal peptide" evidence="2">
    <location>
        <begin position="1"/>
        <end position="19"/>
    </location>
</feature>
<accession>A0A1E1WG81</accession>
<dbReference type="AlphaFoldDB" id="A0A1E1WG81"/>
<feature type="region of interest" description="Disordered" evidence="1">
    <location>
        <begin position="105"/>
        <end position="137"/>
    </location>
</feature>
<gene>
    <name evidence="3" type="ORF">g.1800</name>
</gene>
<dbReference type="EMBL" id="GDQN01005086">
    <property type="protein sequence ID" value="JAT85968.1"/>
    <property type="molecule type" value="Transcribed_RNA"/>
</dbReference>
<feature type="region of interest" description="Disordered" evidence="1">
    <location>
        <begin position="154"/>
        <end position="183"/>
    </location>
</feature>
<feature type="compositionally biased region" description="Low complexity" evidence="1">
    <location>
        <begin position="156"/>
        <end position="171"/>
    </location>
</feature>
<keyword evidence="2" id="KW-0732">Signal</keyword>
<feature type="compositionally biased region" description="Acidic residues" evidence="1">
    <location>
        <begin position="108"/>
        <end position="119"/>
    </location>
</feature>
<protein>
    <submittedName>
        <fullName evidence="3">Uncharacterized protein</fullName>
    </submittedName>
</protein>
<feature type="chain" id="PRO_5009115344" evidence="2">
    <location>
        <begin position="20"/>
        <end position="216"/>
    </location>
</feature>
<name>A0A1E1WG81_PECGO</name>
<evidence type="ECO:0000313" key="3">
    <source>
        <dbReference type="EMBL" id="JAT85968.1"/>
    </source>
</evidence>